<feature type="signal peptide" evidence="1">
    <location>
        <begin position="1"/>
        <end position="19"/>
    </location>
</feature>
<evidence type="ECO:0000313" key="3">
    <source>
        <dbReference type="Proteomes" id="UP001215598"/>
    </source>
</evidence>
<dbReference type="Proteomes" id="UP001215598">
    <property type="component" value="Unassembled WGS sequence"/>
</dbReference>
<feature type="chain" id="PRO_5042230994" description="Secreted protein" evidence="1">
    <location>
        <begin position="20"/>
        <end position="86"/>
    </location>
</feature>
<reference evidence="2" key="1">
    <citation type="submission" date="2023-03" db="EMBL/GenBank/DDBJ databases">
        <title>Massive genome expansion in bonnet fungi (Mycena s.s.) driven by repeated elements and novel gene families across ecological guilds.</title>
        <authorList>
            <consortium name="Lawrence Berkeley National Laboratory"/>
            <person name="Harder C.B."/>
            <person name="Miyauchi S."/>
            <person name="Viragh M."/>
            <person name="Kuo A."/>
            <person name="Thoen E."/>
            <person name="Andreopoulos B."/>
            <person name="Lu D."/>
            <person name="Skrede I."/>
            <person name="Drula E."/>
            <person name="Henrissat B."/>
            <person name="Morin E."/>
            <person name="Kohler A."/>
            <person name="Barry K."/>
            <person name="LaButti K."/>
            <person name="Morin E."/>
            <person name="Salamov A."/>
            <person name="Lipzen A."/>
            <person name="Mereny Z."/>
            <person name="Hegedus B."/>
            <person name="Baldrian P."/>
            <person name="Stursova M."/>
            <person name="Weitz H."/>
            <person name="Taylor A."/>
            <person name="Grigoriev I.V."/>
            <person name="Nagy L.G."/>
            <person name="Martin F."/>
            <person name="Kauserud H."/>
        </authorList>
    </citation>
    <scope>NUCLEOTIDE SEQUENCE</scope>
    <source>
        <strain evidence="2">CBHHK182m</strain>
    </source>
</reference>
<evidence type="ECO:0000313" key="2">
    <source>
        <dbReference type="EMBL" id="KAJ7765781.1"/>
    </source>
</evidence>
<sequence length="86" mass="9686">MPHFRFILSLPILWGGSLTHPPSPGQGGQEVHRCFAAGLRCKRERLFTWWSAPGAGEARGMQLGIARSIREKVDQTLVCLWRQACR</sequence>
<evidence type="ECO:0008006" key="4">
    <source>
        <dbReference type="Google" id="ProtNLM"/>
    </source>
</evidence>
<protein>
    <recommendedName>
        <fullName evidence="4">Secreted protein</fullName>
    </recommendedName>
</protein>
<dbReference type="EMBL" id="JARKIB010000025">
    <property type="protein sequence ID" value="KAJ7765781.1"/>
    <property type="molecule type" value="Genomic_DNA"/>
</dbReference>
<dbReference type="AlphaFoldDB" id="A0AAD7JIZ7"/>
<proteinExistence type="predicted"/>
<keyword evidence="3" id="KW-1185">Reference proteome</keyword>
<accession>A0AAD7JIZ7</accession>
<keyword evidence="1" id="KW-0732">Signal</keyword>
<comment type="caution">
    <text evidence="2">The sequence shown here is derived from an EMBL/GenBank/DDBJ whole genome shotgun (WGS) entry which is preliminary data.</text>
</comment>
<organism evidence="2 3">
    <name type="scientific">Mycena metata</name>
    <dbReference type="NCBI Taxonomy" id="1033252"/>
    <lineage>
        <taxon>Eukaryota</taxon>
        <taxon>Fungi</taxon>
        <taxon>Dikarya</taxon>
        <taxon>Basidiomycota</taxon>
        <taxon>Agaricomycotina</taxon>
        <taxon>Agaricomycetes</taxon>
        <taxon>Agaricomycetidae</taxon>
        <taxon>Agaricales</taxon>
        <taxon>Marasmiineae</taxon>
        <taxon>Mycenaceae</taxon>
        <taxon>Mycena</taxon>
    </lineage>
</organism>
<gene>
    <name evidence="2" type="ORF">B0H16DRAFT_1524385</name>
</gene>
<name>A0AAD7JIZ7_9AGAR</name>
<evidence type="ECO:0000256" key="1">
    <source>
        <dbReference type="SAM" id="SignalP"/>
    </source>
</evidence>